<accession>B3TB04</accession>
<evidence type="ECO:0000313" key="2">
    <source>
        <dbReference type="EMBL" id="ABZ09763.1"/>
    </source>
</evidence>
<organism evidence="2">
    <name type="scientific">uncultured marine crenarchaeote HF4000_APKG8I13</name>
    <dbReference type="NCBI Taxonomy" id="455606"/>
    <lineage>
        <taxon>Archaea</taxon>
        <taxon>Nitrososphaerota</taxon>
        <taxon>Nitrososphaeria</taxon>
        <taxon>Nitrosopumilales</taxon>
        <taxon>environmental samples</taxon>
    </lineage>
</organism>
<gene>
    <name evidence="2" type="ORF">ALOHA_HF4000APKG8I13ctg1g33</name>
</gene>
<keyword evidence="1" id="KW-1133">Transmembrane helix</keyword>
<sequence>MSERSPFFHQLNYIFSCPAMAALFLYIINNKEIAFLYLYRRFYVYFHKELVDQAIFMHLATLNLSNMMFSST</sequence>
<feature type="transmembrane region" description="Helical" evidence="1">
    <location>
        <begin position="12"/>
        <end position="29"/>
    </location>
</feature>
<dbReference type="EMBL" id="EU016657">
    <property type="protein sequence ID" value="ABZ09763.1"/>
    <property type="molecule type" value="Genomic_DNA"/>
</dbReference>
<dbReference type="AlphaFoldDB" id="B3TB04"/>
<keyword evidence="1" id="KW-0812">Transmembrane</keyword>
<protein>
    <submittedName>
        <fullName evidence="2">Uncharacterized protein</fullName>
    </submittedName>
</protein>
<evidence type="ECO:0000256" key="1">
    <source>
        <dbReference type="SAM" id="Phobius"/>
    </source>
</evidence>
<name>B3TB04_9ARCH</name>
<reference evidence="2" key="1">
    <citation type="journal article" date="2008" name="ISME J.">
        <title>Genomic patterns of recombination, clonal divergence and environment in marine microbial populations.</title>
        <authorList>
            <person name="Konstantinidis K.T."/>
            <person name="Delong E.F."/>
        </authorList>
    </citation>
    <scope>NUCLEOTIDE SEQUENCE</scope>
</reference>
<keyword evidence="1" id="KW-0472">Membrane</keyword>
<proteinExistence type="predicted"/>